<evidence type="ECO:0000256" key="1">
    <source>
        <dbReference type="SAM" id="MobiDB-lite"/>
    </source>
</evidence>
<organism evidence="2 3">
    <name type="scientific">Ruminiclostridium cellulolyticum (strain ATCC 35319 / DSM 5812 / JCM 6584 / H10)</name>
    <name type="common">Clostridium cellulolyticum</name>
    <dbReference type="NCBI Taxonomy" id="394503"/>
    <lineage>
        <taxon>Bacteria</taxon>
        <taxon>Bacillati</taxon>
        <taxon>Bacillota</taxon>
        <taxon>Clostridia</taxon>
        <taxon>Eubacteriales</taxon>
        <taxon>Oscillospiraceae</taxon>
        <taxon>Ruminiclostridium</taxon>
    </lineage>
</organism>
<dbReference type="RefSeq" id="WP_015925884.1">
    <property type="nucleotide sequence ID" value="NC_011898.1"/>
</dbReference>
<evidence type="ECO:0000313" key="3">
    <source>
        <dbReference type="Proteomes" id="UP000001349"/>
    </source>
</evidence>
<proteinExistence type="predicted"/>
<protein>
    <submittedName>
        <fullName evidence="2">Uncharacterized protein</fullName>
    </submittedName>
</protein>
<reference evidence="2 3" key="1">
    <citation type="submission" date="2009-01" db="EMBL/GenBank/DDBJ databases">
        <title>Complete sequence of Clostridium cellulolyticum H10.</title>
        <authorList>
            <consortium name="US DOE Joint Genome Institute"/>
            <person name="Lucas S."/>
            <person name="Copeland A."/>
            <person name="Lapidus A."/>
            <person name="Glavina del Rio T."/>
            <person name="Dalin E."/>
            <person name="Tice H."/>
            <person name="Bruce D."/>
            <person name="Goodwin L."/>
            <person name="Pitluck S."/>
            <person name="Chertkov O."/>
            <person name="Saunders E."/>
            <person name="Brettin T."/>
            <person name="Detter J.C."/>
            <person name="Han C."/>
            <person name="Larimer F."/>
            <person name="Land M."/>
            <person name="Hauser L."/>
            <person name="Kyrpides N."/>
            <person name="Ivanova N."/>
            <person name="Zhou J."/>
            <person name="Richardson P."/>
        </authorList>
    </citation>
    <scope>NUCLEOTIDE SEQUENCE [LARGE SCALE GENOMIC DNA]</scope>
    <source>
        <strain evidence="3">ATCC 35319 / DSM 5812 / JCM 6584 / H10</strain>
    </source>
</reference>
<gene>
    <name evidence="2" type="ordered locus">Ccel_2466</name>
</gene>
<sequence>MGKNKSTKSDGVEFFSDTQNLGTEKRISKGNIKKSVLETKTK</sequence>
<dbReference type="EMBL" id="CP001348">
    <property type="protein sequence ID" value="ACL76795.1"/>
    <property type="molecule type" value="Genomic_DNA"/>
</dbReference>
<dbReference type="HOGENOM" id="CLU_218662_0_0_9"/>
<evidence type="ECO:0000313" key="2">
    <source>
        <dbReference type="EMBL" id="ACL76795.1"/>
    </source>
</evidence>
<dbReference type="eggNOG" id="ENOG502ZU76">
    <property type="taxonomic scope" value="Bacteria"/>
</dbReference>
<dbReference type="Proteomes" id="UP000001349">
    <property type="component" value="Chromosome"/>
</dbReference>
<keyword evidence="3" id="KW-1185">Reference proteome</keyword>
<feature type="region of interest" description="Disordered" evidence="1">
    <location>
        <begin position="1"/>
        <end position="27"/>
    </location>
</feature>
<dbReference type="AlphaFoldDB" id="B8I630"/>
<accession>B8I630</accession>
<dbReference type="KEGG" id="cce:Ccel_2466"/>
<name>B8I630_RUMCH</name>